<dbReference type="AlphaFoldDB" id="A0A2S9QD52"/>
<accession>A0A2S9QD52</accession>
<dbReference type="PANTHER" id="PTHR35037">
    <property type="entry name" value="C-TERMINAL REGION OF AIDA-LIKE PROTEIN"/>
    <property type="match status" value="1"/>
</dbReference>
<dbReference type="Proteomes" id="UP000237682">
    <property type="component" value="Unassembled WGS sequence"/>
</dbReference>
<dbReference type="InterPro" id="IPR006315">
    <property type="entry name" value="OM_autotransptr_brl_dom"/>
</dbReference>
<gene>
    <name evidence="4" type="ORF">C5L14_11645</name>
</gene>
<dbReference type="InterPro" id="IPR012332">
    <property type="entry name" value="Autotransporter_pectin_lyase_C"/>
</dbReference>
<dbReference type="InterPro" id="IPR030895">
    <property type="entry name" value="T5SS_PEPC_rpt"/>
</dbReference>
<dbReference type="InterPro" id="IPR051551">
    <property type="entry name" value="Autotransporter_adhesion"/>
</dbReference>
<dbReference type="SUPFAM" id="SSF103515">
    <property type="entry name" value="Autotransporter"/>
    <property type="match status" value="1"/>
</dbReference>
<feature type="signal peptide" evidence="2">
    <location>
        <begin position="1"/>
        <end position="45"/>
    </location>
</feature>
<feature type="compositionally biased region" description="Polar residues" evidence="1">
    <location>
        <begin position="213"/>
        <end position="230"/>
    </location>
</feature>
<sequence length="1184" mass="117808">MTTQRKTPSGSQKISRAAQKHQPTKIAAGAASCLLALVPWNGAHAQNAVVNNQTVDVPGTQPSPWNVGNLFIGMPDTGTVNVLAGGTVNVNGVLAVGRSGTGNLNLSGGGQTKASSTVIGQLANSTGIATVTGAGSTLTSTGSLVVGGAGNGTLDVDAGGKAVGGAVIIGNAAGSTGNATVSGAGSSLTSNVTMVIGGAGTGALRIENGGSVTNANSPSTPAQTTIGQQAGSNGSVVVTGSGSTFDAGSYLFVGYAGQGSLRIEDGAKASSSDFATIAYAGSANGSSMVVTGAGSAWSSYGMNVGGSSYNGIGIPVGGQASLLIEDGGQVNTTSGSIGYSGTPSIATITGAGSKWTATSGLTVESSTLNLEDGGQVQTGYLCVNCSNGYGPSAINVTGAGSKLVASNQLSILYGTTTVDVTAGGAIESGITHLSYYGGSNTTATVSGGGSSWTTTGELIVGRLGTASLTVEDGAKLKTASATIAQMVDTNAGITSSGTVKVTGAGSSWENTGTLVVAENGKASLTVDNGAKVTSGTTTIARFDGSDGTVTVTGAGSSLAVTGDMSVGNSGATGVVNLTEGGTASVTGTVGVGGGFSPNGTGTINIGTGGLAGNLTAGQVTSYSQTGATVNFNHTDDITFTPAMTSASPDYKLAVNQMNSGTTVLMGQSTYYGLTTVSAGMLQAGAANAFSPNSDVKVTAGTLDAGGFNQTVKSLTNAGTVATNLKGGPPGTTLTVTGDYVGDGPGVSRLIMNTYLASDNSPTDKLIVNGDVSGTTTLTIHNVGGPGAATTADGIEIIQVGGTSEAGAFSLDAAVAAGAYDYNLYLGGVGDHTGSQNWYLRSTGKLSPNSQTALPYADVLSTFAQATLGTLQQRTGNRIWPEGAPRFAADSPASGTTSYARGGPVLIGQGAWGRMGGQYSSFAPSKGSAYDQSIGFLQAGYEGVAKETAAGDLTIGAYATIGTSTARIDVSNDPVTGAIRAKGRITTQGYGIGANLTWLGHDGLYADAIGQFTWYDSSLSNKNGRNQGWSSAASLEVGKRYELGSGWAVVPQAQLAWTHVDFSSFTDNLGNRIALGRGDSLQGRAGLRVEHLSSWADADGQTARLQFYGIANLTYEFLKGRSVKVSGTSLVQSNRRLWGEIGAGATYGWNKNWSAYGEASYAMALSGKGGDNYTLKGTAGLRYRW</sequence>
<feature type="compositionally biased region" description="Polar residues" evidence="1">
    <location>
        <begin position="1"/>
        <end position="14"/>
    </location>
</feature>
<evidence type="ECO:0000313" key="5">
    <source>
        <dbReference type="Proteomes" id="UP000237682"/>
    </source>
</evidence>
<name>A0A2S9QD52_9HYPH</name>
<evidence type="ECO:0000259" key="3">
    <source>
        <dbReference type="PROSITE" id="PS51208"/>
    </source>
</evidence>
<dbReference type="Pfam" id="PF18883">
    <property type="entry name" value="AC_1"/>
    <property type="match status" value="1"/>
</dbReference>
<dbReference type="InterPro" id="IPR043990">
    <property type="entry name" value="AC_1"/>
</dbReference>
<dbReference type="EMBL" id="PUEJ01000004">
    <property type="protein sequence ID" value="PRH87278.1"/>
    <property type="molecule type" value="Genomic_DNA"/>
</dbReference>
<dbReference type="PROSITE" id="PS51208">
    <property type="entry name" value="AUTOTRANSPORTER"/>
    <property type="match status" value="1"/>
</dbReference>
<dbReference type="NCBIfam" id="TIGR01414">
    <property type="entry name" value="autotrans_barl"/>
    <property type="match status" value="1"/>
</dbReference>
<feature type="domain" description="Autotransporter" evidence="3">
    <location>
        <begin position="903"/>
        <end position="1184"/>
    </location>
</feature>
<feature type="chain" id="PRO_5015691151" description="Autotransporter domain-containing protein" evidence="2">
    <location>
        <begin position="46"/>
        <end position="1184"/>
    </location>
</feature>
<dbReference type="Gene3D" id="2.40.128.130">
    <property type="entry name" value="Autotransporter beta-domain"/>
    <property type="match status" value="1"/>
</dbReference>
<dbReference type="CDD" id="cd01344">
    <property type="entry name" value="PL2_Passenger_AT"/>
    <property type="match status" value="1"/>
</dbReference>
<dbReference type="InterPro" id="IPR036709">
    <property type="entry name" value="Autotransporte_beta_dom_sf"/>
</dbReference>
<evidence type="ECO:0000256" key="2">
    <source>
        <dbReference type="SAM" id="SignalP"/>
    </source>
</evidence>
<feature type="region of interest" description="Disordered" evidence="1">
    <location>
        <begin position="213"/>
        <end position="232"/>
    </location>
</feature>
<dbReference type="OrthoDB" id="6053567at2"/>
<feature type="region of interest" description="Disordered" evidence="1">
    <location>
        <begin position="1"/>
        <end position="22"/>
    </location>
</feature>
<dbReference type="PANTHER" id="PTHR35037:SF3">
    <property type="entry name" value="C-TERMINAL REGION OF AIDA-LIKE PROTEIN"/>
    <property type="match status" value="1"/>
</dbReference>
<organism evidence="4 5">
    <name type="scientific">Labrys okinawensis</name>
    <dbReference type="NCBI Taxonomy" id="346911"/>
    <lineage>
        <taxon>Bacteria</taxon>
        <taxon>Pseudomonadati</taxon>
        <taxon>Pseudomonadota</taxon>
        <taxon>Alphaproteobacteria</taxon>
        <taxon>Hyphomicrobiales</taxon>
        <taxon>Xanthobacteraceae</taxon>
        <taxon>Labrys</taxon>
    </lineage>
</organism>
<dbReference type="InterPro" id="IPR011050">
    <property type="entry name" value="Pectin_lyase_fold/virulence"/>
</dbReference>
<evidence type="ECO:0000256" key="1">
    <source>
        <dbReference type="SAM" id="MobiDB-lite"/>
    </source>
</evidence>
<dbReference type="Gene3D" id="2.160.20.20">
    <property type="match status" value="1"/>
</dbReference>
<dbReference type="Pfam" id="PF03797">
    <property type="entry name" value="Autotransporter"/>
    <property type="match status" value="1"/>
</dbReference>
<keyword evidence="2" id="KW-0732">Signal</keyword>
<comment type="caution">
    <text evidence="4">The sequence shown here is derived from an EMBL/GenBank/DDBJ whole genome shotgun (WGS) entry which is preliminary data.</text>
</comment>
<dbReference type="NCBIfam" id="TIGR04393">
    <property type="entry name" value="rpt_T5SS_PEPC"/>
    <property type="match status" value="6"/>
</dbReference>
<dbReference type="SUPFAM" id="SSF51126">
    <property type="entry name" value="Pectin lyase-like"/>
    <property type="match status" value="1"/>
</dbReference>
<evidence type="ECO:0000313" key="4">
    <source>
        <dbReference type="EMBL" id="PRH87278.1"/>
    </source>
</evidence>
<dbReference type="InterPro" id="IPR005546">
    <property type="entry name" value="Autotransporte_beta"/>
</dbReference>
<dbReference type="GO" id="GO:0019867">
    <property type="term" value="C:outer membrane"/>
    <property type="evidence" value="ECO:0007669"/>
    <property type="project" value="InterPro"/>
</dbReference>
<protein>
    <recommendedName>
        <fullName evidence="3">Autotransporter domain-containing protein</fullName>
    </recommendedName>
</protein>
<dbReference type="SMART" id="SM00869">
    <property type="entry name" value="Autotransporter"/>
    <property type="match status" value="1"/>
</dbReference>
<keyword evidence="5" id="KW-1185">Reference proteome</keyword>
<proteinExistence type="predicted"/>
<reference evidence="4 5" key="1">
    <citation type="submission" date="2018-02" db="EMBL/GenBank/DDBJ databases">
        <title>Whole genome sequencing of endophytic bacterium.</title>
        <authorList>
            <person name="Eedara R."/>
            <person name="Podile A.R."/>
        </authorList>
    </citation>
    <scope>NUCLEOTIDE SEQUENCE [LARGE SCALE GENOMIC DNA]</scope>
    <source>
        <strain evidence="4 5">RP1T</strain>
    </source>
</reference>